<name>A0A7D9H6W4_9GAMM</name>
<dbReference type="AlphaFoldDB" id="A0A7D9H6W4"/>
<feature type="compositionally biased region" description="Basic and acidic residues" evidence="1">
    <location>
        <begin position="1"/>
        <end position="12"/>
    </location>
</feature>
<protein>
    <submittedName>
        <fullName evidence="2">Uncharacterized protein</fullName>
    </submittedName>
</protein>
<sequence>MAQTEVRQDAADYNRGSANCKDLLQ</sequence>
<organism evidence="2">
    <name type="scientific">uncultured Woeseiaceae bacterium</name>
    <dbReference type="NCBI Taxonomy" id="1983305"/>
    <lineage>
        <taxon>Bacteria</taxon>
        <taxon>Pseudomonadati</taxon>
        <taxon>Pseudomonadota</taxon>
        <taxon>Gammaproteobacteria</taxon>
        <taxon>Woeseiales</taxon>
        <taxon>Woeseiaceae</taxon>
        <taxon>environmental samples</taxon>
    </lineage>
</organism>
<feature type="region of interest" description="Disordered" evidence="1">
    <location>
        <begin position="1"/>
        <end position="25"/>
    </location>
</feature>
<evidence type="ECO:0000313" key="2">
    <source>
        <dbReference type="EMBL" id="VUX55696.1"/>
    </source>
</evidence>
<dbReference type="EMBL" id="LR633967">
    <property type="protein sequence ID" value="VUX55696.1"/>
    <property type="molecule type" value="Genomic_DNA"/>
</dbReference>
<proteinExistence type="predicted"/>
<accession>A0A7D9H6W4</accession>
<gene>
    <name evidence="2" type="ORF">JTBM06_V1_80020</name>
</gene>
<reference evidence="2" key="1">
    <citation type="submission" date="2019-07" db="EMBL/GenBank/DDBJ databases">
        <authorList>
            <person name="Weber M."/>
            <person name="Kostadinov I."/>
            <person name="Kostadinov D I."/>
        </authorList>
    </citation>
    <scope>NUCLEOTIDE SEQUENCE</scope>
    <source>
        <strain evidence="2">Gfbio:sag-sample-m06:053724c1-46a9-4a36-b237-ea2bf867836b</strain>
    </source>
</reference>
<evidence type="ECO:0000256" key="1">
    <source>
        <dbReference type="SAM" id="MobiDB-lite"/>
    </source>
</evidence>